<dbReference type="Gene3D" id="1.25.40.530">
    <property type="entry name" value="MyTH4 domain"/>
    <property type="match status" value="2"/>
</dbReference>
<evidence type="ECO:0000259" key="6">
    <source>
        <dbReference type="PROSITE" id="PS50057"/>
    </source>
</evidence>
<dbReference type="PROSITE" id="PS50057">
    <property type="entry name" value="FERM_3"/>
    <property type="match status" value="1"/>
</dbReference>
<sequence>DSEATSFAAYSLFSADSHNYTMQEFALRYFRKPQTLLAQAGRGANDKAEVSLVQYTKVRGQDPIQESLLSLSNEDINRKAVAGFKALMQFMGDQPKPRGKDELDLLYELLTLCREDLRDEMYCQVIKQVTGHPQPNHCVLGWNVLSLFTGFFAPSTTLMPYVTKFLQDSSPSQELARSSQENLQRTVKYGGRHKLPPPGEMQAFLKGQAVRSLLIHLPGGVDYRTNVQTFTVAGEVLEELCGQMGITDSQEVQEFALFLIKGEGELVRPLSPHEYLNSAVTDKDMSLHSRRLGWETPLHFDHPTYTETHYGQVLRDYLQGKLMISAQADAQLARLAALQHLRKASKSLPSEQELLVYIPKPLQQQVNIANIRSLVGQELRQMQGYSAQRAQIDFIESTTQLPLFGYTVYVVLRVSKLSLPGPILLGLNRQHLVLMDSSSQRLCCSIPLRDLQRLHLLSPLEDNGAPGLELNYGSADNPHTIWLELPQAQELKHTIVFLLEDSMSSTQWPGLS</sequence>
<dbReference type="PANTHER" id="PTHR22692">
    <property type="entry name" value="MYOSIN VII, XV"/>
    <property type="match status" value="1"/>
</dbReference>
<dbReference type="Pfam" id="PF00784">
    <property type="entry name" value="MyTH4"/>
    <property type="match status" value="1"/>
</dbReference>
<dbReference type="InterPro" id="IPR051567">
    <property type="entry name" value="Unconventional_Myosin_ATPase"/>
</dbReference>
<evidence type="ECO:0000256" key="5">
    <source>
        <dbReference type="ARBA" id="ARBA00023203"/>
    </source>
</evidence>
<protein>
    <submittedName>
        <fullName evidence="8">Myosin XVB</fullName>
    </submittedName>
</protein>
<feature type="domain" description="FERM" evidence="6">
    <location>
        <begin position="211"/>
        <end position="512"/>
    </location>
</feature>
<evidence type="ECO:0000313" key="8">
    <source>
        <dbReference type="Ensembl" id="ENSCGRP00001019089.1"/>
    </source>
</evidence>
<dbReference type="InterPro" id="IPR019749">
    <property type="entry name" value="Band_41_domain"/>
</dbReference>
<keyword evidence="4" id="KW-0677">Repeat</keyword>
<dbReference type="Proteomes" id="UP000694386">
    <property type="component" value="Unplaced"/>
</dbReference>
<comment type="subcellular location">
    <subcellularLocation>
        <location evidence="1">Cytoplasm</location>
    </subcellularLocation>
</comment>
<keyword evidence="5" id="KW-0009">Actin-binding</keyword>
<dbReference type="GO" id="GO:0005856">
    <property type="term" value="C:cytoskeleton"/>
    <property type="evidence" value="ECO:0007669"/>
    <property type="project" value="InterPro"/>
</dbReference>
<dbReference type="SMART" id="SM00295">
    <property type="entry name" value="B41"/>
    <property type="match status" value="1"/>
</dbReference>
<dbReference type="Gene3D" id="3.10.20.90">
    <property type="entry name" value="Phosphatidylinositol 3-kinase Catalytic Subunit, Chain A, domain 1"/>
    <property type="match status" value="1"/>
</dbReference>
<dbReference type="GO" id="GO:0003779">
    <property type="term" value="F:actin binding"/>
    <property type="evidence" value="ECO:0007669"/>
    <property type="project" value="UniProtKB-KW"/>
</dbReference>
<dbReference type="PROSITE" id="PS51016">
    <property type="entry name" value="MYTH4"/>
    <property type="match status" value="1"/>
</dbReference>
<dbReference type="InterPro" id="IPR000857">
    <property type="entry name" value="MyTH4_dom"/>
</dbReference>
<feature type="domain" description="MyTH4" evidence="7">
    <location>
        <begin position="59"/>
        <end position="205"/>
    </location>
</feature>
<evidence type="ECO:0000256" key="4">
    <source>
        <dbReference type="ARBA" id="ARBA00022737"/>
    </source>
</evidence>
<organism evidence="8 9">
    <name type="scientific">Cricetulus griseus</name>
    <name type="common">Chinese hamster</name>
    <name type="synonym">Cricetulus barabensis griseus</name>
    <dbReference type="NCBI Taxonomy" id="10029"/>
    <lineage>
        <taxon>Eukaryota</taxon>
        <taxon>Metazoa</taxon>
        <taxon>Chordata</taxon>
        <taxon>Craniata</taxon>
        <taxon>Vertebrata</taxon>
        <taxon>Euteleostomi</taxon>
        <taxon>Mammalia</taxon>
        <taxon>Eutheria</taxon>
        <taxon>Euarchontoglires</taxon>
        <taxon>Glires</taxon>
        <taxon>Rodentia</taxon>
        <taxon>Myomorpha</taxon>
        <taxon>Muroidea</taxon>
        <taxon>Cricetidae</taxon>
        <taxon>Cricetinae</taxon>
        <taxon>Cricetulus</taxon>
    </lineage>
</organism>
<keyword evidence="3" id="KW-0963">Cytoplasm</keyword>
<accession>A0A8C2MK86</accession>
<dbReference type="InterPro" id="IPR000299">
    <property type="entry name" value="FERM_domain"/>
</dbReference>
<evidence type="ECO:0000256" key="3">
    <source>
        <dbReference type="ARBA" id="ARBA00022490"/>
    </source>
</evidence>
<reference evidence="8" key="1">
    <citation type="submission" date="2025-08" db="UniProtKB">
        <authorList>
            <consortium name="Ensembl"/>
        </authorList>
    </citation>
    <scope>IDENTIFICATION</scope>
</reference>
<dbReference type="InterPro" id="IPR019748">
    <property type="entry name" value="FERM_central"/>
</dbReference>
<dbReference type="InterPro" id="IPR035963">
    <property type="entry name" value="FERM_2"/>
</dbReference>
<evidence type="ECO:0000256" key="1">
    <source>
        <dbReference type="ARBA" id="ARBA00004496"/>
    </source>
</evidence>
<dbReference type="CDD" id="cd14473">
    <property type="entry name" value="FERM_B-lobe"/>
    <property type="match status" value="1"/>
</dbReference>
<dbReference type="GO" id="GO:0005737">
    <property type="term" value="C:cytoplasm"/>
    <property type="evidence" value="ECO:0007669"/>
    <property type="project" value="UniProtKB-SubCell"/>
</dbReference>
<proteinExistence type="inferred from homology"/>
<dbReference type="SMART" id="SM00139">
    <property type="entry name" value="MyTH4"/>
    <property type="match status" value="1"/>
</dbReference>
<dbReference type="Pfam" id="PF00373">
    <property type="entry name" value="FERM_M"/>
    <property type="match status" value="1"/>
</dbReference>
<evidence type="ECO:0000256" key="2">
    <source>
        <dbReference type="ARBA" id="ARBA00008314"/>
    </source>
</evidence>
<comment type="similarity">
    <text evidence="2">Belongs to the TRAFAC class myosin-kinesin ATPase superfamily. Myosin family.</text>
</comment>
<evidence type="ECO:0000259" key="7">
    <source>
        <dbReference type="PROSITE" id="PS51016"/>
    </source>
</evidence>
<dbReference type="InterPro" id="IPR038185">
    <property type="entry name" value="MyTH4_dom_sf"/>
</dbReference>
<dbReference type="AlphaFoldDB" id="A0A8C2MK86"/>
<dbReference type="SUPFAM" id="SSF47031">
    <property type="entry name" value="Second domain of FERM"/>
    <property type="match status" value="1"/>
</dbReference>
<dbReference type="Ensembl" id="ENSCGRT00001023333.1">
    <property type="protein sequence ID" value="ENSCGRP00001019089.1"/>
    <property type="gene ID" value="ENSCGRG00001018601.1"/>
</dbReference>
<reference evidence="8" key="2">
    <citation type="submission" date="2025-09" db="UniProtKB">
        <authorList>
            <consortium name="Ensembl"/>
        </authorList>
    </citation>
    <scope>IDENTIFICATION</scope>
</reference>
<name>A0A8C2MK86_CRIGR</name>
<dbReference type="PANTHER" id="PTHR22692:SF16">
    <property type="entry name" value="MYOSIN XVB"/>
    <property type="match status" value="1"/>
</dbReference>
<evidence type="ECO:0000313" key="9">
    <source>
        <dbReference type="Proteomes" id="UP000694386"/>
    </source>
</evidence>